<sequence length="102" mass="11575">MSTQKLAKKLYLWYPMQDFFNTGLLGAIITTTVGSIIWQLVASVFPVAFMHNPLVYVLLRICLFLEFTGVCSGAWVLASCHKYMARLRRDEFILIVLAATAR</sequence>
<feature type="transmembrane region" description="Helical" evidence="1">
    <location>
        <begin position="20"/>
        <end position="41"/>
    </location>
</feature>
<dbReference type="InterPro" id="IPR004693">
    <property type="entry name" value="Silicon_transpt"/>
</dbReference>
<reference evidence="2" key="1">
    <citation type="submission" date="2023-10" db="EMBL/GenBank/DDBJ databases">
        <authorList>
            <person name="Chen Y."/>
            <person name="Shah S."/>
            <person name="Dougan E. K."/>
            <person name="Thang M."/>
            <person name="Chan C."/>
        </authorList>
    </citation>
    <scope>NUCLEOTIDE SEQUENCE [LARGE SCALE GENOMIC DNA]</scope>
</reference>
<dbReference type="EMBL" id="CAUYUJ010017935">
    <property type="protein sequence ID" value="CAK0879257.1"/>
    <property type="molecule type" value="Genomic_DNA"/>
</dbReference>
<proteinExistence type="predicted"/>
<feature type="transmembrane region" description="Helical" evidence="1">
    <location>
        <begin position="53"/>
        <end position="78"/>
    </location>
</feature>
<keyword evidence="1" id="KW-0812">Transmembrane</keyword>
<comment type="caution">
    <text evidence="2">The sequence shown here is derived from an EMBL/GenBank/DDBJ whole genome shotgun (WGS) entry which is preliminary data.</text>
</comment>
<keyword evidence="3" id="KW-1185">Reference proteome</keyword>
<dbReference type="Proteomes" id="UP001189429">
    <property type="component" value="Unassembled WGS sequence"/>
</dbReference>
<gene>
    <name evidence="2" type="ORF">PCOR1329_LOCUS62730</name>
</gene>
<accession>A0ABN9W3Y4</accession>
<evidence type="ECO:0000313" key="2">
    <source>
        <dbReference type="EMBL" id="CAK0879257.1"/>
    </source>
</evidence>
<keyword evidence="1" id="KW-0472">Membrane</keyword>
<keyword evidence="1" id="KW-1133">Transmembrane helix</keyword>
<evidence type="ECO:0000256" key="1">
    <source>
        <dbReference type="SAM" id="Phobius"/>
    </source>
</evidence>
<name>A0ABN9W3Y4_9DINO</name>
<evidence type="ECO:0000313" key="3">
    <source>
        <dbReference type="Proteomes" id="UP001189429"/>
    </source>
</evidence>
<organism evidence="2 3">
    <name type="scientific">Prorocentrum cordatum</name>
    <dbReference type="NCBI Taxonomy" id="2364126"/>
    <lineage>
        <taxon>Eukaryota</taxon>
        <taxon>Sar</taxon>
        <taxon>Alveolata</taxon>
        <taxon>Dinophyceae</taxon>
        <taxon>Prorocentrales</taxon>
        <taxon>Prorocentraceae</taxon>
        <taxon>Prorocentrum</taxon>
    </lineage>
</organism>
<protein>
    <submittedName>
        <fullName evidence="2">Uncharacterized protein</fullName>
    </submittedName>
</protein>
<dbReference type="Pfam" id="PF03842">
    <property type="entry name" value="Silic_transp"/>
    <property type="match status" value="1"/>
</dbReference>